<reference evidence="2 3" key="1">
    <citation type="submission" date="2013-03" db="EMBL/GenBank/DDBJ databases">
        <authorList>
            <person name="Fiebig A."/>
            <person name="Goeker M."/>
            <person name="Klenk H.-P.P."/>
        </authorList>
    </citation>
    <scope>NUCLEOTIDE SEQUENCE [LARGE SCALE GENOMIC DNA]</scope>
    <source>
        <strain evidence="3">DSM 19469</strain>
    </source>
</reference>
<dbReference type="KEGG" id="red:roselon_00724"/>
<dbReference type="HOGENOM" id="CLU_1957898_0_0_5"/>
<keyword evidence="3" id="KW-1185">Reference proteome</keyword>
<sequence length="128" mass="14394">MFLWPGDRNLDSNGDSDPDNPADRRWTKLYMRDREGTEAAFEIWPVAQDPLVLQVLGSPPEMAARAAIFLALETGGHWSADLADVGRDPMELKDLVGPDFDLTEALDRANRSVWRKATRENPYPNLKA</sequence>
<accession>W8RPP3</accession>
<evidence type="ECO:0000256" key="1">
    <source>
        <dbReference type="SAM" id="MobiDB-lite"/>
    </source>
</evidence>
<name>W8RPP3_9RHOB</name>
<proteinExistence type="predicted"/>
<evidence type="ECO:0000313" key="2">
    <source>
        <dbReference type="EMBL" id="AHM03149.1"/>
    </source>
</evidence>
<dbReference type="AlphaFoldDB" id="W8RPP3"/>
<evidence type="ECO:0000313" key="3">
    <source>
        <dbReference type="Proteomes" id="UP000019593"/>
    </source>
</evidence>
<dbReference type="EMBL" id="CP004372">
    <property type="protein sequence ID" value="AHM03149.1"/>
    <property type="molecule type" value="Genomic_DNA"/>
</dbReference>
<dbReference type="Proteomes" id="UP000019593">
    <property type="component" value="Chromosome"/>
</dbReference>
<organism evidence="2 3">
    <name type="scientific">Roseicyclus elongatus DSM 19469</name>
    <dbReference type="NCBI Taxonomy" id="1294273"/>
    <lineage>
        <taxon>Bacteria</taxon>
        <taxon>Pseudomonadati</taxon>
        <taxon>Pseudomonadota</taxon>
        <taxon>Alphaproteobacteria</taxon>
        <taxon>Rhodobacterales</taxon>
        <taxon>Roseobacteraceae</taxon>
        <taxon>Roseicyclus</taxon>
    </lineage>
</organism>
<dbReference type="eggNOG" id="ENOG502ZEWU">
    <property type="taxonomic scope" value="Bacteria"/>
</dbReference>
<protein>
    <submittedName>
        <fullName evidence="2">Uncharacterized protein</fullName>
    </submittedName>
</protein>
<gene>
    <name evidence="2" type="ORF">roselon_00724</name>
</gene>
<feature type="region of interest" description="Disordered" evidence="1">
    <location>
        <begin position="1"/>
        <end position="24"/>
    </location>
</feature>